<gene>
    <name evidence="2" type="ORF">SAMN05444362_101420</name>
</gene>
<accession>A0A1M4TU90</accession>
<reference evidence="3" key="1">
    <citation type="submission" date="2016-11" db="EMBL/GenBank/DDBJ databases">
        <authorList>
            <person name="Varghese N."/>
            <person name="Submissions S."/>
        </authorList>
    </citation>
    <scope>NUCLEOTIDE SEQUENCE [LARGE SCALE GENOMIC DNA]</scope>
    <source>
        <strain evidence="3">DSM 27370</strain>
    </source>
</reference>
<sequence>MNYWFISAGSFLLICLLIHMIAGDKNYRMLNPKKNDQDNNKTFGFWLMGRGTFQMVSVDLLLTSVCIFLMGINVIPYNFHLALFISLLYAGYLLFWLLTLYVSKAKPTNYIEQGQWVIFLISFILIILGL</sequence>
<proteinExistence type="predicted"/>
<keyword evidence="1" id="KW-0472">Membrane</keyword>
<dbReference type="STRING" id="1346286.SAMN05444362_101420"/>
<keyword evidence="1" id="KW-0812">Transmembrane</keyword>
<dbReference type="EMBL" id="FQUC01000001">
    <property type="protein sequence ID" value="SHE47975.1"/>
    <property type="molecule type" value="Genomic_DNA"/>
</dbReference>
<keyword evidence="3" id="KW-1185">Reference proteome</keyword>
<feature type="transmembrane region" description="Helical" evidence="1">
    <location>
        <begin position="56"/>
        <end position="75"/>
    </location>
</feature>
<feature type="transmembrane region" description="Helical" evidence="1">
    <location>
        <begin position="81"/>
        <end position="102"/>
    </location>
</feature>
<evidence type="ECO:0000256" key="1">
    <source>
        <dbReference type="SAM" id="Phobius"/>
    </source>
</evidence>
<name>A0A1M4TU90_9BACT</name>
<feature type="transmembrane region" description="Helical" evidence="1">
    <location>
        <begin position="114"/>
        <end position="129"/>
    </location>
</feature>
<keyword evidence="1" id="KW-1133">Transmembrane helix</keyword>
<evidence type="ECO:0000313" key="2">
    <source>
        <dbReference type="EMBL" id="SHE47975.1"/>
    </source>
</evidence>
<dbReference type="OrthoDB" id="1005177at2"/>
<dbReference type="Proteomes" id="UP000184480">
    <property type="component" value="Unassembled WGS sequence"/>
</dbReference>
<dbReference type="AlphaFoldDB" id="A0A1M4TU90"/>
<dbReference type="RefSeq" id="WP_062175502.1">
    <property type="nucleotide sequence ID" value="NZ_BBXL01000001.1"/>
</dbReference>
<feature type="transmembrane region" description="Helical" evidence="1">
    <location>
        <begin position="6"/>
        <end position="23"/>
    </location>
</feature>
<evidence type="ECO:0000313" key="3">
    <source>
        <dbReference type="Proteomes" id="UP000184480"/>
    </source>
</evidence>
<organism evidence="2 3">
    <name type="scientific">Dysgonomonas macrotermitis</name>
    <dbReference type="NCBI Taxonomy" id="1346286"/>
    <lineage>
        <taxon>Bacteria</taxon>
        <taxon>Pseudomonadati</taxon>
        <taxon>Bacteroidota</taxon>
        <taxon>Bacteroidia</taxon>
        <taxon>Bacteroidales</taxon>
        <taxon>Dysgonomonadaceae</taxon>
        <taxon>Dysgonomonas</taxon>
    </lineage>
</organism>
<protein>
    <submittedName>
        <fullName evidence="2">Uncharacterized protein</fullName>
    </submittedName>
</protein>